<accession>A0A8H3LIM6</accession>
<evidence type="ECO:0000259" key="3">
    <source>
        <dbReference type="Pfam" id="PF20209"/>
    </source>
</evidence>
<feature type="compositionally biased region" description="Basic and acidic residues" evidence="1">
    <location>
        <begin position="97"/>
        <end position="108"/>
    </location>
</feature>
<name>A0A8H3LIM6_9GLOM</name>
<dbReference type="AlphaFoldDB" id="A0A8H3LIM6"/>
<protein>
    <submittedName>
        <fullName evidence="4">Uncharacterized protein LOC105314754</fullName>
    </submittedName>
</protein>
<gene>
    <name evidence="4" type="ORF">RCL2_001615800</name>
</gene>
<feature type="domain" description="Helitron helicase-like" evidence="2">
    <location>
        <begin position="417"/>
        <end position="561"/>
    </location>
</feature>
<dbReference type="EMBL" id="BLAL01000183">
    <property type="protein sequence ID" value="GES89258.1"/>
    <property type="molecule type" value="Genomic_DNA"/>
</dbReference>
<reference evidence="4" key="1">
    <citation type="submission" date="2019-10" db="EMBL/GenBank/DDBJ databases">
        <title>Conservation and host-specific expression of non-tandemly repeated heterogenous ribosome RNA gene in arbuscular mycorrhizal fungi.</title>
        <authorList>
            <person name="Maeda T."/>
            <person name="Kobayashi Y."/>
            <person name="Nakagawa T."/>
            <person name="Ezawa T."/>
            <person name="Yamaguchi K."/>
            <person name="Bino T."/>
            <person name="Nishimoto Y."/>
            <person name="Shigenobu S."/>
            <person name="Kawaguchi M."/>
        </authorList>
    </citation>
    <scope>NUCLEOTIDE SEQUENCE</scope>
    <source>
        <strain evidence="4">HR1</strain>
    </source>
</reference>
<dbReference type="InterPro" id="IPR025476">
    <property type="entry name" value="Helitron_helicase-like"/>
</dbReference>
<evidence type="ECO:0000256" key="1">
    <source>
        <dbReference type="SAM" id="MobiDB-lite"/>
    </source>
</evidence>
<feature type="region of interest" description="Disordered" evidence="1">
    <location>
        <begin position="80"/>
        <end position="117"/>
    </location>
</feature>
<dbReference type="Proteomes" id="UP000615446">
    <property type="component" value="Unassembled WGS sequence"/>
</dbReference>
<evidence type="ECO:0000313" key="4">
    <source>
        <dbReference type="EMBL" id="GES89258.1"/>
    </source>
</evidence>
<evidence type="ECO:0000313" key="5">
    <source>
        <dbReference type="Proteomes" id="UP000615446"/>
    </source>
</evidence>
<dbReference type="OrthoDB" id="2408689at2759"/>
<feature type="region of interest" description="Disordered" evidence="1">
    <location>
        <begin position="45"/>
        <end position="64"/>
    </location>
</feature>
<organism evidence="4 5">
    <name type="scientific">Rhizophagus clarus</name>
    <dbReference type="NCBI Taxonomy" id="94130"/>
    <lineage>
        <taxon>Eukaryota</taxon>
        <taxon>Fungi</taxon>
        <taxon>Fungi incertae sedis</taxon>
        <taxon>Mucoromycota</taxon>
        <taxon>Glomeromycotina</taxon>
        <taxon>Glomeromycetes</taxon>
        <taxon>Glomerales</taxon>
        <taxon>Glomeraceae</taxon>
        <taxon>Rhizophagus</taxon>
    </lineage>
</organism>
<feature type="compositionally biased region" description="Polar residues" evidence="1">
    <location>
        <begin position="84"/>
        <end position="95"/>
    </location>
</feature>
<dbReference type="Pfam" id="PF14214">
    <property type="entry name" value="Helitron_like_N"/>
    <property type="match status" value="1"/>
</dbReference>
<feature type="domain" description="DUF6570" evidence="3">
    <location>
        <begin position="167"/>
        <end position="294"/>
    </location>
</feature>
<comment type="caution">
    <text evidence="4">The sequence shown here is derived from an EMBL/GenBank/DDBJ whole genome shotgun (WGS) entry which is preliminary data.</text>
</comment>
<dbReference type="Pfam" id="PF20209">
    <property type="entry name" value="DUF6570"/>
    <property type="match status" value="1"/>
</dbReference>
<proteinExistence type="predicted"/>
<evidence type="ECO:0000259" key="2">
    <source>
        <dbReference type="Pfam" id="PF14214"/>
    </source>
</evidence>
<dbReference type="InterPro" id="IPR046700">
    <property type="entry name" value="DUF6570"/>
</dbReference>
<sequence length="792" mass="93109">MTHEWIVPKLINQNYKDQDFFFKRNESEQKHQNCAQESENKCKKRLESLRKRRNNKKETEKDEERVLRLAHESKRKRVLRARNKNQLQNHQINEPNDNEHIQREDDNRNMNGRSTSSITISEDDHKVLQKFRKKMDNIQYNICPECNEQIPDMALIMGECRCCHSDKKIPKKFSADNNMDPGEVSDELQERTDIKEMLIAQVFTVMSVYRLQGRQNGYKGNVINFLQDVREFTRHLPRNPASLDVLVVRRESANDPSEFRDFTVQREKIAKVLFWLKANNPYYEDIIIDDEILNSLPQNGSIINQIQQIRSDQIIDEMDDISNENEIRHDEGNAITHSFVPAIPSMQGENAMINDTLDRMQSNQQSILWPEIDRSLINEFQTPGYIARAFLTLYPYGKSDLRFSRPREIKPAEALQERKAYVQQNLSEKHLDISDIQEMISNGDKQLADRIMRYRESLQGTRQFWIARRGELLDIIKQIGHRGLIFFTFSAADFHWPNLHRLMPDDEDAQSRVINNPHIAAWFFTKRFESFFNNMLKEKWDLEDWWFQYEWQYRGSVHVHGIRKKRIAPNIEWKELKNNKEEMKNVIDYIDSIVTTVNPAMHAHIPEKHLCQKGSNKIDDGLQDYIELINKLQHHTRCSPSYCKRTNHKNGQPELYTARNDPYINPHNRIQLQGWRANVDLKPILSIHAALQYISKYASKAEPSSQAFSEIFEQILNNSNPDDSSLTLIQKLLLNSVSERDISAQETCHLLNGIALYHSSRSFIFLNVNEEGLRWIQSTDSQDNVEDTGRTT</sequence>